<protein>
    <recommendedName>
        <fullName evidence="4">Phytanoyl-CoA dioxygenase</fullName>
    </recommendedName>
</protein>
<dbReference type="Gene3D" id="2.60.120.620">
    <property type="entry name" value="q2cbj1_9rhob like domain"/>
    <property type="match status" value="1"/>
</dbReference>
<reference evidence="2 3" key="2">
    <citation type="journal article" date="2016" name="Genome Announc.">
        <title>Complete Genome Sequence of Sphingopyxis macrogoltabida Strain 203N (NBRC 111659), a Polyethylene Glycol Degrader.</title>
        <authorList>
            <person name="Ohtsubo Y."/>
            <person name="Nonoyama S."/>
            <person name="Nagata Y."/>
            <person name="Numata M."/>
            <person name="Tsuchikane K."/>
            <person name="Hosoyama A."/>
            <person name="Yamazoe A."/>
            <person name="Tsuda M."/>
            <person name="Fujita N."/>
            <person name="Kawai F."/>
        </authorList>
    </citation>
    <scope>NUCLEOTIDE SEQUENCE [LARGE SCALE GENOMIC DNA]</scope>
    <source>
        <strain evidence="2 3">203N</strain>
    </source>
</reference>
<evidence type="ECO:0008006" key="4">
    <source>
        <dbReference type="Google" id="ProtNLM"/>
    </source>
</evidence>
<dbReference type="InterPro" id="IPR008775">
    <property type="entry name" value="Phytyl_CoA_dOase-like"/>
</dbReference>
<dbReference type="SUPFAM" id="SSF51197">
    <property type="entry name" value="Clavaminate synthase-like"/>
    <property type="match status" value="1"/>
</dbReference>
<dbReference type="KEGG" id="smaz:LH19_20285"/>
<dbReference type="Pfam" id="PF05721">
    <property type="entry name" value="PhyH"/>
    <property type="match status" value="1"/>
</dbReference>
<reference evidence="3" key="1">
    <citation type="submission" date="2015-11" db="EMBL/GenBank/DDBJ databases">
        <title>Complete genome sequence of a polyethylene-glycol degrader Sphingopyxis macrogoltabida 203N (NBRC 111659).</title>
        <authorList>
            <person name="Yoshiyuki O."/>
            <person name="Shouta N."/>
            <person name="Nagata Y."/>
            <person name="Numata M."/>
            <person name="Tsuchikane K."/>
            <person name="Hosoyama A."/>
            <person name="Yamazoe A."/>
            <person name="Tsuda M."/>
            <person name="Fujita N."/>
            <person name="Kawai F."/>
        </authorList>
    </citation>
    <scope>NUCLEOTIDE SEQUENCE [LARGE SCALE GENOMIC DNA]</scope>
    <source>
        <strain evidence="3">203N</strain>
    </source>
</reference>
<dbReference type="AlphaFoldDB" id="A0AAC9AX52"/>
<sequence>MNAPYRIHPQNKDFTWTDAPDTGMRRVTPEQKKQFDEQGYFILRGAFTDAELDTVEAAIDPLEHRHELAIRAKEEGREGISSADAITFTGHIVKQSPILKSFAAHEVIADVCHDLIGPDVRLYWDQSVYKKSGKPQEFPWHQDNGYTFIEPQQYLTFWIPLVDVDVENGCPWIAPGLHKLGTLEHWITPIGLKCLEEAEDAVPAPGKRGDIIIFSSLAPHRTGPNLKSGTVRKAYILQYAPEGAEAWTREGERVPQTDPDRQFPILKGGKRP</sequence>
<dbReference type="Proteomes" id="UP000076088">
    <property type="component" value="Chromosome"/>
</dbReference>
<gene>
    <name evidence="2" type="ORF">ATM17_20830</name>
</gene>
<proteinExistence type="predicted"/>
<evidence type="ECO:0000313" key="2">
    <source>
        <dbReference type="EMBL" id="AMU91465.1"/>
    </source>
</evidence>
<organism evidence="2 3">
    <name type="scientific">Sphingopyxis macrogoltabida</name>
    <name type="common">Sphingomonas macrogoltabidus</name>
    <dbReference type="NCBI Taxonomy" id="33050"/>
    <lineage>
        <taxon>Bacteria</taxon>
        <taxon>Pseudomonadati</taxon>
        <taxon>Pseudomonadota</taxon>
        <taxon>Alphaproteobacteria</taxon>
        <taxon>Sphingomonadales</taxon>
        <taxon>Sphingomonadaceae</taxon>
        <taxon>Sphingopyxis</taxon>
    </lineage>
</organism>
<dbReference type="PANTHER" id="PTHR20883">
    <property type="entry name" value="PHYTANOYL-COA DIOXYGENASE DOMAIN CONTAINING 1"/>
    <property type="match status" value="1"/>
</dbReference>
<feature type="compositionally biased region" description="Basic and acidic residues" evidence="1">
    <location>
        <begin position="247"/>
        <end position="261"/>
    </location>
</feature>
<dbReference type="GO" id="GO:0016706">
    <property type="term" value="F:2-oxoglutarate-dependent dioxygenase activity"/>
    <property type="evidence" value="ECO:0007669"/>
    <property type="project" value="UniProtKB-ARBA"/>
</dbReference>
<name>A0AAC9AX52_SPHMC</name>
<evidence type="ECO:0000313" key="3">
    <source>
        <dbReference type="Proteomes" id="UP000076088"/>
    </source>
</evidence>
<dbReference type="PANTHER" id="PTHR20883:SF46">
    <property type="entry name" value="PHYTANOYL-COA HYDROXYLASE"/>
    <property type="match status" value="1"/>
</dbReference>
<dbReference type="RefSeq" id="WP_054731515.1">
    <property type="nucleotide sequence ID" value="NZ_CP009429.1"/>
</dbReference>
<dbReference type="GO" id="GO:0005506">
    <property type="term" value="F:iron ion binding"/>
    <property type="evidence" value="ECO:0007669"/>
    <property type="project" value="UniProtKB-ARBA"/>
</dbReference>
<feature type="region of interest" description="Disordered" evidence="1">
    <location>
        <begin position="247"/>
        <end position="272"/>
    </location>
</feature>
<evidence type="ECO:0000256" key="1">
    <source>
        <dbReference type="SAM" id="MobiDB-lite"/>
    </source>
</evidence>
<keyword evidence="3" id="KW-1185">Reference proteome</keyword>
<accession>A0AAC9AX52</accession>
<dbReference type="EMBL" id="CP013344">
    <property type="protein sequence ID" value="AMU91465.1"/>
    <property type="molecule type" value="Genomic_DNA"/>
</dbReference>